<organism evidence="2">
    <name type="scientific">Dictyoglomus thermophilum</name>
    <dbReference type="NCBI Taxonomy" id="14"/>
    <lineage>
        <taxon>Bacteria</taxon>
        <taxon>Pseudomonadati</taxon>
        <taxon>Dictyoglomota</taxon>
        <taxon>Dictyoglomia</taxon>
        <taxon>Dictyoglomales</taxon>
        <taxon>Dictyoglomaceae</taxon>
        <taxon>Dictyoglomus</taxon>
    </lineage>
</organism>
<name>A0A7C3MRI0_DICTH</name>
<proteinExistence type="predicted"/>
<sequence length="263" mass="31159">MRFFKRFLKNKKHLKSFDEVLKEEEISGWRDLGYQTIEVDKIVGSVGRYKDFDEEFRPLKGSSKSRLQELENAILRGKILPPIEVYKIKDEYYVVDGNHRVAVAKKLGQKEIDAHVIEYIPSENSIENILHRERSDFELITGLRGIILTEIGQYRKLLNQILEHKYYMSEKKGEEVNIKEAARDWYRNIYLPIVKKIQQERLLDAFPGRTEADLYVYISDHKWLESQKRGYDIGFDKAIEDFKNLLPGITLKDKILELFKRPF</sequence>
<accession>A0A7C3MRI0</accession>
<feature type="domain" description="ParB-like N-terminal" evidence="1">
    <location>
        <begin position="35"/>
        <end position="129"/>
    </location>
</feature>
<comment type="caution">
    <text evidence="2">The sequence shown here is derived from an EMBL/GenBank/DDBJ whole genome shotgun (WGS) entry which is preliminary data.</text>
</comment>
<dbReference type="Gene3D" id="3.90.1530.10">
    <property type="entry name" value="Conserved hypothetical protein from pyrococcus furiosus pfu- 392566-001, ParB domain"/>
    <property type="match status" value="1"/>
</dbReference>
<dbReference type="SUPFAM" id="SSF110849">
    <property type="entry name" value="ParB/Sulfiredoxin"/>
    <property type="match status" value="1"/>
</dbReference>
<dbReference type="InterPro" id="IPR003115">
    <property type="entry name" value="ParB_N"/>
</dbReference>
<protein>
    <submittedName>
        <fullName evidence="2">DUF4032 domain-containing protein</fullName>
    </submittedName>
</protein>
<dbReference type="Pfam" id="PF13224">
    <property type="entry name" value="DUF4032"/>
    <property type="match status" value="1"/>
</dbReference>
<dbReference type="AlphaFoldDB" id="A0A7C3MRI0"/>
<dbReference type="InterPro" id="IPR036086">
    <property type="entry name" value="ParB/Sulfiredoxin_sf"/>
</dbReference>
<evidence type="ECO:0000259" key="1">
    <source>
        <dbReference type="SMART" id="SM00470"/>
    </source>
</evidence>
<dbReference type="InterPro" id="IPR025111">
    <property type="entry name" value="DUF4032"/>
</dbReference>
<dbReference type="SMART" id="SM00470">
    <property type="entry name" value="ParB"/>
    <property type="match status" value="1"/>
</dbReference>
<gene>
    <name evidence="2" type="ORF">ENW00_06825</name>
</gene>
<dbReference type="EMBL" id="DTIN01000025">
    <property type="protein sequence ID" value="HFX13846.1"/>
    <property type="molecule type" value="Genomic_DNA"/>
</dbReference>
<reference evidence="2" key="1">
    <citation type="journal article" date="2020" name="mSystems">
        <title>Genome- and Community-Level Interaction Insights into Carbon Utilization and Element Cycling Functions of Hydrothermarchaeota in Hydrothermal Sediment.</title>
        <authorList>
            <person name="Zhou Z."/>
            <person name="Liu Y."/>
            <person name="Xu W."/>
            <person name="Pan J."/>
            <person name="Luo Z.H."/>
            <person name="Li M."/>
        </authorList>
    </citation>
    <scope>NUCLEOTIDE SEQUENCE [LARGE SCALE GENOMIC DNA]</scope>
    <source>
        <strain evidence="2">SpSt-81</strain>
    </source>
</reference>
<dbReference type="Pfam" id="PF02195">
    <property type="entry name" value="ParB_N"/>
    <property type="match status" value="1"/>
</dbReference>
<evidence type="ECO:0000313" key="2">
    <source>
        <dbReference type="EMBL" id="HFX13846.1"/>
    </source>
</evidence>